<protein>
    <recommendedName>
        <fullName evidence="1">Ig-like domain-containing protein</fullName>
    </recommendedName>
</protein>
<dbReference type="Pfam" id="PF07523">
    <property type="entry name" value="Big_3"/>
    <property type="match status" value="5"/>
</dbReference>
<dbReference type="PROSITE" id="PS51257">
    <property type="entry name" value="PROKAR_LIPOPROTEIN"/>
    <property type="match status" value="1"/>
</dbReference>
<gene>
    <name evidence="2" type="ORF">DYE49_02195</name>
</gene>
<feature type="domain" description="Ig-like" evidence="1">
    <location>
        <begin position="293"/>
        <end position="358"/>
    </location>
</feature>
<dbReference type="KEGG" id="trc:DYE49_02195"/>
<dbReference type="EMBL" id="CP031517">
    <property type="protein sequence ID" value="QOS39327.1"/>
    <property type="molecule type" value="Genomic_DNA"/>
</dbReference>
<evidence type="ECO:0000313" key="3">
    <source>
        <dbReference type="Proteomes" id="UP000593591"/>
    </source>
</evidence>
<dbReference type="Proteomes" id="UP000593591">
    <property type="component" value="Chromosome"/>
</dbReference>
<dbReference type="InterPro" id="IPR008979">
    <property type="entry name" value="Galactose-bd-like_sf"/>
</dbReference>
<dbReference type="Gene3D" id="2.60.40.3630">
    <property type="match status" value="6"/>
</dbReference>
<dbReference type="InterPro" id="IPR022038">
    <property type="entry name" value="Ig-like_bact"/>
</dbReference>
<accession>A0A7M1XIW2</accession>
<feature type="domain" description="Ig-like" evidence="1">
    <location>
        <begin position="216"/>
        <end position="279"/>
    </location>
</feature>
<evidence type="ECO:0000259" key="1">
    <source>
        <dbReference type="Pfam" id="PF07523"/>
    </source>
</evidence>
<dbReference type="Gene3D" id="2.60.120.260">
    <property type="entry name" value="Galactose-binding domain-like"/>
    <property type="match status" value="3"/>
</dbReference>
<name>A0A7M1XIW2_9SPIR</name>
<reference evidence="2 3" key="1">
    <citation type="submission" date="2018-08" db="EMBL/GenBank/DDBJ databases">
        <title>The first complete genome of Treponema rectale (CHPAT), a commensal spirochete of the bovine rectum.</title>
        <authorList>
            <person name="Staton G.J."/>
            <person name="Clegg S.R."/>
            <person name="Carter S.D."/>
            <person name="Radford A.D."/>
            <person name="Darby A."/>
            <person name="Hall N."/>
            <person name="Birtles R.J."/>
            <person name="Evans N.J."/>
        </authorList>
    </citation>
    <scope>NUCLEOTIDE SEQUENCE [LARGE SCALE GENOMIC DNA]</scope>
    <source>
        <strain evidence="2 3">CHPA</strain>
    </source>
</reference>
<feature type="domain" description="Ig-like" evidence="1">
    <location>
        <begin position="533"/>
        <end position="596"/>
    </location>
</feature>
<organism evidence="2 3">
    <name type="scientific">Treponema rectale</name>
    <dbReference type="NCBI Taxonomy" id="744512"/>
    <lineage>
        <taxon>Bacteria</taxon>
        <taxon>Pseudomonadati</taxon>
        <taxon>Spirochaetota</taxon>
        <taxon>Spirochaetia</taxon>
        <taxon>Spirochaetales</taxon>
        <taxon>Treponemataceae</taxon>
        <taxon>Treponema</taxon>
    </lineage>
</organism>
<dbReference type="AlphaFoldDB" id="A0A7M1XIW2"/>
<proteinExistence type="predicted"/>
<evidence type="ECO:0000313" key="2">
    <source>
        <dbReference type="EMBL" id="QOS39327.1"/>
    </source>
</evidence>
<dbReference type="SUPFAM" id="SSF49785">
    <property type="entry name" value="Galactose-binding domain-like"/>
    <property type="match status" value="2"/>
</dbReference>
<sequence>MKHIRRKIVPLLGLAMLLTGCGEEKNSSVIPTSTSIPDSSIKASEEKKVSKIEVTKMPNKTEYEIDEKFDPTGMEVTATYDDNSTEKVENYTYDKTGELTVDDTEVTILYKGKTTKISITVKFVLKLSSINIEELPTKTTYVVGDHFDPTGMKVTAVYNDKSKKIITDYTYDKHEGLTLQDKMVTISYTFSGVTKTSFVPIMVVDLALEKIEVTTNPTKLNYLVGEKFDATGMVVSAVMNNGTKEVITDYSIDKEDKALTLEDTSITITYQDKSVILAIVVSEAQLTKIEITTNPTKTSYYVGETFDPTGMVVTATYEDDSTEVVNNYTYDKTEPLTLEDTLVTINFGGMTATLSITVEVKYDVKINALGSYRMEAENLDTSKAFLREDFIAAGRTFVENGAGASNGANICGYNPGSVFEISIYCEEATDLFVSAIMSDTDTNYALKDSMTFFMDDVSMVPSDVQFTYAGGTSYWEWKNVEFGTVSLAKGAHTFKITSIDHRPNLDCFDFEAIKYGDQEKEKVLTGIEITAAPTKTTYTVGETFDPTGMEITATYSDHHTEVITDYTIDKTEPLTISDEEVTISYQGFTATVKITVGKAYQLKLTSLGDHYFEAEDFDTSKFVAREDMAAMVQASGYTVSAADAHNGKSIERYDNGSVMSLEFYAVEDIKTDIILRASNYDEIDFNAMVEVKLDDTVLTTDNPSFGHRYNGDWYNWMDATIANQEISKGEHTLTISMISAHPNFDCLNFHVSKYATEEEVVTLDSISVEKNPTKMSYYVGETFDPTGMEVVANYSNGKKVAVSDYTIDKTGALTAEDKTITISYQNLTTTLNINVKEIDLVVNTANTYRLEAENLDKSNLTSDGTSMIENNGLSSNGASLGHVANGYFEIRIDVQEDYNLKVIGAFSKYESVALSNYVEFFMDNQAITFTDITLGRAEDGSNDWFNWKEVELDCGDLTSGNHVFKVNFKSGCNMDYLDFVFSSIVE</sequence>
<feature type="domain" description="Ig-like" evidence="1">
    <location>
        <begin position="771"/>
        <end position="835"/>
    </location>
</feature>
<feature type="domain" description="Ig-like" evidence="1">
    <location>
        <begin position="58"/>
        <end position="121"/>
    </location>
</feature>